<dbReference type="PANTHER" id="PTHR11505">
    <property type="entry name" value="L1 TRANSPOSABLE ELEMENT-RELATED"/>
    <property type="match status" value="1"/>
</dbReference>
<protein>
    <submittedName>
        <fullName evidence="3">LINE-1 type transposase domain-containing protein 1</fullName>
    </submittedName>
</protein>
<comment type="caution">
    <text evidence="3">The sequence shown here is derived from an EMBL/GenBank/DDBJ whole genome shotgun (WGS) entry which is preliminary data.</text>
</comment>
<evidence type="ECO:0000313" key="4">
    <source>
        <dbReference type="Proteomes" id="UP001152320"/>
    </source>
</evidence>
<dbReference type="EMBL" id="JAIZAY010000008">
    <property type="protein sequence ID" value="KAJ8037145.1"/>
    <property type="molecule type" value="Genomic_DNA"/>
</dbReference>
<evidence type="ECO:0000256" key="2">
    <source>
        <dbReference type="SAM" id="MobiDB-lite"/>
    </source>
</evidence>
<accession>A0A9Q1C2T2</accession>
<dbReference type="OrthoDB" id="7436381at2759"/>
<feature type="region of interest" description="Disordered" evidence="2">
    <location>
        <begin position="1"/>
        <end position="46"/>
    </location>
</feature>
<dbReference type="Gene3D" id="3.30.70.1820">
    <property type="entry name" value="L1 transposable element, RRM domain"/>
    <property type="match status" value="1"/>
</dbReference>
<proteinExistence type="predicted"/>
<evidence type="ECO:0000256" key="1">
    <source>
        <dbReference type="SAM" id="Coils"/>
    </source>
</evidence>
<organism evidence="3 4">
    <name type="scientific">Holothuria leucospilota</name>
    <name type="common">Black long sea cucumber</name>
    <name type="synonym">Mertensiothuria leucospilota</name>
    <dbReference type="NCBI Taxonomy" id="206669"/>
    <lineage>
        <taxon>Eukaryota</taxon>
        <taxon>Metazoa</taxon>
        <taxon>Echinodermata</taxon>
        <taxon>Eleutherozoa</taxon>
        <taxon>Echinozoa</taxon>
        <taxon>Holothuroidea</taxon>
        <taxon>Aspidochirotacea</taxon>
        <taxon>Aspidochirotida</taxon>
        <taxon>Holothuriidae</taxon>
        <taxon>Holothuria</taxon>
    </lineage>
</organism>
<feature type="coiled-coil region" evidence="1">
    <location>
        <begin position="56"/>
        <end position="108"/>
    </location>
</feature>
<name>A0A9Q1C2T2_HOLLE</name>
<evidence type="ECO:0000313" key="3">
    <source>
        <dbReference type="EMBL" id="KAJ8037145.1"/>
    </source>
</evidence>
<dbReference type="InterPro" id="IPR004244">
    <property type="entry name" value="Transposase_22"/>
</dbReference>
<dbReference type="Proteomes" id="UP001152320">
    <property type="component" value="Chromosome 8"/>
</dbReference>
<keyword evidence="4" id="KW-1185">Reference proteome</keyword>
<keyword evidence="1" id="KW-0175">Coiled coil</keyword>
<gene>
    <name evidence="3" type="ORF">HOLleu_17892</name>
</gene>
<reference evidence="3" key="1">
    <citation type="submission" date="2021-10" db="EMBL/GenBank/DDBJ databases">
        <title>Tropical sea cucumber genome reveals ecological adaptation and Cuvierian tubules defense mechanism.</title>
        <authorList>
            <person name="Chen T."/>
        </authorList>
    </citation>
    <scope>NUCLEOTIDE SEQUENCE</scope>
    <source>
        <strain evidence="3">Nanhai2018</strain>
        <tissue evidence="3">Muscle</tissue>
    </source>
</reference>
<sequence length="263" mass="30516">MDGKPGSKNKPKKDQPTLFQMNTRSKDAAARAVTSDIESDEEDPITSLKSTFQKGLQRLEKDLSRMHDDLRSLEINFEKAIEFLTKRVEDLESREKLNSDRIKALEDEVQKMKQVDLEQADRINVQERFSRRSNIRIVGFPCTENESCEGIVKSVMEKVGVSNVRIERAHRDGRLNPTRPRHILAKLSFYQDKITALKHQRRALENEPFFITDDLTKRDLQEKRKWASQVTQLYNQGTKLRFSAGRWRDSSGKPFEFTSQTSA</sequence>
<dbReference type="AlphaFoldDB" id="A0A9Q1C2T2"/>